<organism evidence="6 7">
    <name type="scientific">Oryzias melastigma</name>
    <name type="common">Marine medaka</name>
    <dbReference type="NCBI Taxonomy" id="30732"/>
    <lineage>
        <taxon>Eukaryota</taxon>
        <taxon>Metazoa</taxon>
        <taxon>Chordata</taxon>
        <taxon>Craniata</taxon>
        <taxon>Vertebrata</taxon>
        <taxon>Euteleostomi</taxon>
        <taxon>Actinopterygii</taxon>
        <taxon>Neopterygii</taxon>
        <taxon>Teleostei</taxon>
        <taxon>Neoteleostei</taxon>
        <taxon>Acanthomorphata</taxon>
        <taxon>Ovalentaria</taxon>
        <taxon>Atherinomorphae</taxon>
        <taxon>Beloniformes</taxon>
        <taxon>Adrianichthyidae</taxon>
        <taxon>Oryziinae</taxon>
        <taxon>Oryzias</taxon>
    </lineage>
</organism>
<reference evidence="6" key="1">
    <citation type="journal article" name="BMC Genomics">
        <title>Long-read sequencing and de novo genome assembly of marine medaka (Oryzias melastigma).</title>
        <authorList>
            <person name="Liang P."/>
            <person name="Saqib H.S.A."/>
            <person name="Ni X."/>
            <person name="Shen Y."/>
        </authorList>
    </citation>
    <scope>NUCLEOTIDE SEQUENCE</scope>
    <source>
        <strain evidence="6">Bigg-433</strain>
    </source>
</reference>
<protein>
    <submittedName>
        <fullName evidence="6">THUMP domain-containing protein 2</fullName>
    </submittedName>
</protein>
<comment type="caution">
    <text evidence="6">The sequence shown here is derived from an EMBL/GenBank/DDBJ whole genome shotgun (WGS) entry which is preliminary data.</text>
</comment>
<dbReference type="Pfam" id="PF02926">
    <property type="entry name" value="THUMP"/>
    <property type="match status" value="1"/>
</dbReference>
<dbReference type="CDD" id="cd02440">
    <property type="entry name" value="AdoMet_MTases"/>
    <property type="match status" value="1"/>
</dbReference>
<dbReference type="Pfam" id="PF01170">
    <property type="entry name" value="UPF0020"/>
    <property type="match status" value="1"/>
</dbReference>
<name>A0A834CF89_ORYME</name>
<dbReference type="OrthoDB" id="2013972at2759"/>
<dbReference type="SUPFAM" id="SSF143437">
    <property type="entry name" value="THUMP domain-like"/>
    <property type="match status" value="1"/>
</dbReference>
<feature type="compositionally biased region" description="Basic and acidic residues" evidence="4">
    <location>
        <begin position="155"/>
        <end position="178"/>
    </location>
</feature>
<feature type="domain" description="THUMP" evidence="5">
    <location>
        <begin position="157"/>
        <end position="261"/>
    </location>
</feature>
<evidence type="ECO:0000256" key="4">
    <source>
        <dbReference type="SAM" id="MobiDB-lite"/>
    </source>
</evidence>
<dbReference type="PROSITE" id="PS51165">
    <property type="entry name" value="THUMP"/>
    <property type="match status" value="1"/>
</dbReference>
<proteinExistence type="inferred from homology"/>
<gene>
    <name evidence="6" type="ORF">FQA47_022789</name>
</gene>
<dbReference type="InterPro" id="IPR029063">
    <property type="entry name" value="SAM-dependent_MTases_sf"/>
</dbReference>
<dbReference type="PANTHER" id="PTHR14911">
    <property type="entry name" value="THUMP DOMAIN-CONTAINING"/>
    <property type="match status" value="1"/>
</dbReference>
<dbReference type="Proteomes" id="UP000646548">
    <property type="component" value="Unassembled WGS sequence"/>
</dbReference>
<dbReference type="Gene3D" id="3.40.50.150">
    <property type="entry name" value="Vaccinia Virus protein VP39"/>
    <property type="match status" value="1"/>
</dbReference>
<dbReference type="GO" id="GO:0030488">
    <property type="term" value="P:tRNA methylation"/>
    <property type="evidence" value="ECO:0007669"/>
    <property type="project" value="TreeGrafter"/>
</dbReference>
<dbReference type="InterPro" id="IPR000241">
    <property type="entry name" value="RlmKL-like_Mtase"/>
</dbReference>
<evidence type="ECO:0000256" key="1">
    <source>
        <dbReference type="ARBA" id="ARBA00008361"/>
    </source>
</evidence>
<dbReference type="InterPro" id="IPR004114">
    <property type="entry name" value="THUMP_dom"/>
</dbReference>
<evidence type="ECO:0000259" key="5">
    <source>
        <dbReference type="PROSITE" id="PS51165"/>
    </source>
</evidence>
<dbReference type="PANTHER" id="PTHR14911:SF1">
    <property type="entry name" value="THUMP DOMAIN-CONTAINING PROTEIN 2"/>
    <property type="match status" value="1"/>
</dbReference>
<dbReference type="SMART" id="SM00981">
    <property type="entry name" value="THUMP"/>
    <property type="match status" value="1"/>
</dbReference>
<accession>A0A834CF89</accession>
<dbReference type="GO" id="GO:0043527">
    <property type="term" value="C:tRNA methyltransferase complex"/>
    <property type="evidence" value="ECO:0007669"/>
    <property type="project" value="UniProtKB-ARBA"/>
</dbReference>
<keyword evidence="2" id="KW-0808">Transferase</keyword>
<keyword evidence="3" id="KW-0694">RNA-binding</keyword>
<dbReference type="GO" id="GO:0003723">
    <property type="term" value="F:RNA binding"/>
    <property type="evidence" value="ECO:0007669"/>
    <property type="project" value="UniProtKB-UniRule"/>
</dbReference>
<dbReference type="EMBL" id="WKFB01000356">
    <property type="protein sequence ID" value="KAF6725606.1"/>
    <property type="molecule type" value="Genomic_DNA"/>
</dbReference>
<feature type="region of interest" description="Disordered" evidence="4">
    <location>
        <begin position="123"/>
        <end position="178"/>
    </location>
</feature>
<evidence type="ECO:0000313" key="6">
    <source>
        <dbReference type="EMBL" id="KAF6725606.1"/>
    </source>
</evidence>
<dbReference type="GO" id="GO:0016423">
    <property type="term" value="F:tRNA (guanine) methyltransferase activity"/>
    <property type="evidence" value="ECO:0007669"/>
    <property type="project" value="TreeGrafter"/>
</dbReference>
<dbReference type="Gene3D" id="3.30.2130.30">
    <property type="match status" value="1"/>
</dbReference>
<evidence type="ECO:0000256" key="3">
    <source>
        <dbReference type="PROSITE-ProRule" id="PRU00529"/>
    </source>
</evidence>
<dbReference type="SUPFAM" id="SSF53335">
    <property type="entry name" value="S-adenosyl-L-methionine-dependent methyltransferases"/>
    <property type="match status" value="1"/>
</dbReference>
<keyword evidence="2" id="KW-0489">Methyltransferase</keyword>
<sequence length="500" mass="55038">MVEPSRTGSSVRFFCTAGNGMETFLTEEVKKKLLAEDVCQLHGKVLFSSSAAIHRITGLKAAERLFLLLKKDSPLRMPTRCSRAEAAFLLQSRLLGNRDQWISAAVTWSCLQRELSATRDLGGTRWSQERGESEDFAGSRKHRSELREPESEEQHEEKPSEKKRMRVEDGDAEMKRESNSFSSKILHTGDDGTSESVENVTFRISCKCSGSVSRSFSSQEVSKMMGPAVSKLMGWKADLKNPLLEVSLHLSDDYCLLGIPLTRLPLANRSYIKTTGLRSTVAWAMASLAHIQPGFCVVDPMCGVGTILIEAAQEHQDACFLGVDIDDGQLQRANENVAFADLGQRIQLLKASTVALPLPSGSVDAVICDLPFGKKFGRGTNMAADLPLILCEMERILCPGGILVVLLSPQLSCLLKKLLTQEPQEPAEPALDQKAKPQTVAAVCLSSSSLSDQQLCRQDRRPAADLQQRPCPRWSSLKHQVTFRVSLGAIDGLIHKYIKI</sequence>
<evidence type="ECO:0000313" key="7">
    <source>
        <dbReference type="Proteomes" id="UP000646548"/>
    </source>
</evidence>
<dbReference type="FunFam" id="3.40.50.150:FF:000073">
    <property type="entry name" value="THUMP domain containing 3"/>
    <property type="match status" value="1"/>
</dbReference>
<evidence type="ECO:0000256" key="2">
    <source>
        <dbReference type="ARBA" id="ARBA00022603"/>
    </source>
</evidence>
<dbReference type="AlphaFoldDB" id="A0A834CF89"/>
<comment type="similarity">
    <text evidence="1">Belongs to the methyltransferase superfamily.</text>
</comment>